<keyword evidence="6" id="KW-1185">Reference proteome</keyword>
<dbReference type="GO" id="GO:0030288">
    <property type="term" value="C:outer membrane-bounded periplasmic space"/>
    <property type="evidence" value="ECO:0007669"/>
    <property type="project" value="TreeGrafter"/>
</dbReference>
<protein>
    <submittedName>
        <fullName evidence="5">AMIN domain-containing protein</fullName>
    </submittedName>
</protein>
<proteinExistence type="predicted"/>
<feature type="compositionally biased region" description="Gly residues" evidence="2">
    <location>
        <begin position="152"/>
        <end position="162"/>
    </location>
</feature>
<feature type="chain" id="PRO_5020676608" evidence="3">
    <location>
        <begin position="25"/>
        <end position="511"/>
    </location>
</feature>
<dbReference type="GO" id="GO:0009253">
    <property type="term" value="P:peptidoglycan catabolic process"/>
    <property type="evidence" value="ECO:0007669"/>
    <property type="project" value="InterPro"/>
</dbReference>
<feature type="signal peptide" evidence="3">
    <location>
        <begin position="1"/>
        <end position="24"/>
    </location>
</feature>
<dbReference type="Gene3D" id="3.40.630.40">
    <property type="entry name" value="Zn-dependent exopeptidases"/>
    <property type="match status" value="1"/>
</dbReference>
<feature type="domain" description="MurNAc-LAA" evidence="4">
    <location>
        <begin position="398"/>
        <end position="505"/>
    </location>
</feature>
<evidence type="ECO:0000256" key="1">
    <source>
        <dbReference type="ARBA" id="ARBA00022801"/>
    </source>
</evidence>
<dbReference type="Gene3D" id="2.60.40.3500">
    <property type="match status" value="1"/>
</dbReference>
<evidence type="ECO:0000313" key="5">
    <source>
        <dbReference type="EMBL" id="TJY44284.1"/>
    </source>
</evidence>
<accession>A0A4U0FIJ7</accession>
<dbReference type="InterPro" id="IPR012854">
    <property type="entry name" value="Cu_amine_oxidase-like_N"/>
</dbReference>
<dbReference type="Proteomes" id="UP000309673">
    <property type="component" value="Unassembled WGS sequence"/>
</dbReference>
<dbReference type="InterPro" id="IPR036582">
    <property type="entry name" value="Mao_N_sf"/>
</dbReference>
<comment type="caution">
    <text evidence="5">The sequence shown here is derived from an EMBL/GenBank/DDBJ whole genome shotgun (WGS) entry which is preliminary data.</text>
</comment>
<keyword evidence="1" id="KW-0378">Hydrolase</keyword>
<dbReference type="Gene3D" id="3.30.457.10">
    <property type="entry name" value="Copper amine oxidase-like, N-terminal domain"/>
    <property type="match status" value="1"/>
</dbReference>
<evidence type="ECO:0000313" key="6">
    <source>
        <dbReference type="Proteomes" id="UP000309673"/>
    </source>
</evidence>
<evidence type="ECO:0000256" key="2">
    <source>
        <dbReference type="SAM" id="MobiDB-lite"/>
    </source>
</evidence>
<dbReference type="SMART" id="SM00646">
    <property type="entry name" value="Ami_3"/>
    <property type="match status" value="1"/>
</dbReference>
<name>A0A4U0FIJ7_9BACL</name>
<dbReference type="InterPro" id="IPR050695">
    <property type="entry name" value="N-acetylmuramoyl_amidase_3"/>
</dbReference>
<organism evidence="5 6">
    <name type="scientific">Cohnella pontilimi</name>
    <dbReference type="NCBI Taxonomy" id="2564100"/>
    <lineage>
        <taxon>Bacteria</taxon>
        <taxon>Bacillati</taxon>
        <taxon>Bacillota</taxon>
        <taxon>Bacilli</taxon>
        <taxon>Bacillales</taxon>
        <taxon>Paenibacillaceae</taxon>
        <taxon>Cohnella</taxon>
    </lineage>
</organism>
<keyword evidence="3" id="KW-0732">Signal</keyword>
<dbReference type="GO" id="GO:0008745">
    <property type="term" value="F:N-acetylmuramoyl-L-alanine amidase activity"/>
    <property type="evidence" value="ECO:0007669"/>
    <property type="project" value="InterPro"/>
</dbReference>
<feature type="region of interest" description="Disordered" evidence="2">
    <location>
        <begin position="152"/>
        <end position="183"/>
    </location>
</feature>
<dbReference type="SUPFAM" id="SSF55383">
    <property type="entry name" value="Copper amine oxidase, domain N"/>
    <property type="match status" value="1"/>
</dbReference>
<dbReference type="Pfam" id="PF07833">
    <property type="entry name" value="Cu_amine_oxidN1"/>
    <property type="match status" value="1"/>
</dbReference>
<sequence length="511" mass="54085">MKKWISLLSVAVLILFANVGGAAAATKPAPEPKLYLDGKLLTAKAPPTLYNSSMLVPIRIVAENLGYKVSYDAKSKVVSLQQNSSLIKMTVNNKKATVNGKSVVMNEVPIIRSDTTLIPIKFVGEQLGLQIIWESSTKSAFLYTPASGVNTGSGSGNGGTGADAGTDSGNVSGNGGNGTPPADGGLIGVVDPADGTGTNGGTTPVAAQAHLHQIRYETDAVVLGYDGIIAPTTNVLAGPDRIVVDLPNTEFAADFTADNAPVFANGLPGVGQIAELAVAGHEALQKIRFSNYADNPKTVRVVLDLNQRWNYQLANNALSGEIRIQLSKPEPKDGRVTIVLDAGHGGSDPGAPSVVGRWEKEFNLIIVKKVKALLENDPNINLVLTRESDVYPTLDDRVNLANSLNADLFLSVHANSYYKATNGTETYYTRADSLAFTKLLHKNAVAATGFKDGGVRTANFKVIKYTTMPAALLEVGYLSNDNDGPKLFTEALQDRVAAAIATSFKQYFNLP</sequence>
<dbReference type="EMBL" id="SUPK01000001">
    <property type="protein sequence ID" value="TJY44284.1"/>
    <property type="molecule type" value="Genomic_DNA"/>
</dbReference>
<dbReference type="AlphaFoldDB" id="A0A4U0FIJ7"/>
<dbReference type="InterPro" id="IPR002508">
    <property type="entry name" value="MurNAc-LAA_cat"/>
</dbReference>
<evidence type="ECO:0000256" key="3">
    <source>
        <dbReference type="SAM" id="SignalP"/>
    </source>
</evidence>
<dbReference type="CDD" id="cd02696">
    <property type="entry name" value="MurNAc-LAA"/>
    <property type="match status" value="1"/>
</dbReference>
<dbReference type="OrthoDB" id="9806267at2"/>
<dbReference type="SUPFAM" id="SSF53187">
    <property type="entry name" value="Zn-dependent exopeptidases"/>
    <property type="match status" value="1"/>
</dbReference>
<dbReference type="PANTHER" id="PTHR30404">
    <property type="entry name" value="N-ACETYLMURAMOYL-L-ALANINE AMIDASE"/>
    <property type="match status" value="1"/>
</dbReference>
<dbReference type="RefSeq" id="WP_136776090.1">
    <property type="nucleotide sequence ID" value="NZ_SUPK01000001.1"/>
</dbReference>
<reference evidence="5 6" key="1">
    <citation type="submission" date="2019-04" db="EMBL/GenBank/DDBJ databases">
        <title>Cohnella sp. nov., isolated from soil.</title>
        <authorList>
            <person name="Kim W."/>
        </authorList>
    </citation>
    <scope>NUCLEOTIDE SEQUENCE [LARGE SCALE GENOMIC DNA]</scope>
    <source>
        <strain evidence="5 6">CAU 1483</strain>
    </source>
</reference>
<gene>
    <name evidence="5" type="ORF">E5161_02535</name>
</gene>
<dbReference type="PANTHER" id="PTHR30404:SF0">
    <property type="entry name" value="N-ACETYLMURAMOYL-L-ALANINE AMIDASE AMIC"/>
    <property type="match status" value="1"/>
</dbReference>
<dbReference type="Pfam" id="PF01520">
    <property type="entry name" value="Amidase_3"/>
    <property type="match status" value="1"/>
</dbReference>
<evidence type="ECO:0000259" key="4">
    <source>
        <dbReference type="SMART" id="SM00646"/>
    </source>
</evidence>